<dbReference type="PANTHER" id="PTHR48030">
    <property type="entry name" value="SPLICING FACTOR 3B SUBUNIT 4"/>
    <property type="match status" value="1"/>
</dbReference>
<gene>
    <name evidence="3" type="ORF">LOD99_7959</name>
</gene>
<sequence length="175" mass="19655">MRDSDTGISKGIAFINFASFDASDSAMEALNGQFLSNRAIRVSYSFKKDGKGERHGTASERLLASKQPVIGDDKPHQNFSDTPVIHEFISSHLPHIFSSHNHGNFSIAETLYRTSTNMTSPTPSIMPFRPLSHQDAQYTFPLKQPTLNFGQEHKDDIYGINTEQFDPPSLYQQVY</sequence>
<reference evidence="3 4" key="1">
    <citation type="journal article" date="2023" name="BMC Biol.">
        <title>The compact genome of the sponge Oopsacas minuta (Hexactinellida) is lacking key metazoan core genes.</title>
        <authorList>
            <person name="Santini S."/>
            <person name="Schenkelaars Q."/>
            <person name="Jourda C."/>
            <person name="Duchesne M."/>
            <person name="Belahbib H."/>
            <person name="Rocher C."/>
            <person name="Selva M."/>
            <person name="Riesgo A."/>
            <person name="Vervoort M."/>
            <person name="Leys S.P."/>
            <person name="Kodjabachian L."/>
            <person name="Le Bivic A."/>
            <person name="Borchiellini C."/>
            <person name="Claverie J.M."/>
            <person name="Renard E."/>
        </authorList>
    </citation>
    <scope>NUCLEOTIDE SEQUENCE [LARGE SCALE GENOMIC DNA]</scope>
    <source>
        <strain evidence="3">SPO-2</strain>
    </source>
</reference>
<dbReference type="InterPro" id="IPR012677">
    <property type="entry name" value="Nucleotide-bd_a/b_plait_sf"/>
</dbReference>
<dbReference type="Gene3D" id="3.30.70.330">
    <property type="match status" value="1"/>
</dbReference>
<evidence type="ECO:0000259" key="2">
    <source>
        <dbReference type="PROSITE" id="PS50102"/>
    </source>
</evidence>
<organism evidence="3 4">
    <name type="scientific">Oopsacas minuta</name>
    <dbReference type="NCBI Taxonomy" id="111878"/>
    <lineage>
        <taxon>Eukaryota</taxon>
        <taxon>Metazoa</taxon>
        <taxon>Porifera</taxon>
        <taxon>Hexactinellida</taxon>
        <taxon>Hexasterophora</taxon>
        <taxon>Lyssacinosida</taxon>
        <taxon>Leucopsacidae</taxon>
        <taxon>Oopsacas</taxon>
    </lineage>
</organism>
<dbReference type="PANTHER" id="PTHR48030:SF3">
    <property type="entry name" value="SPLICING FACTOR 3B SUBUNIT 4"/>
    <property type="match status" value="1"/>
</dbReference>
<feature type="domain" description="RRM" evidence="2">
    <location>
        <begin position="1"/>
        <end position="47"/>
    </location>
</feature>
<evidence type="ECO:0000313" key="4">
    <source>
        <dbReference type="Proteomes" id="UP001165289"/>
    </source>
</evidence>
<dbReference type="Pfam" id="PF00076">
    <property type="entry name" value="RRM_1"/>
    <property type="match status" value="1"/>
</dbReference>
<proteinExistence type="predicted"/>
<dbReference type="GO" id="GO:0005686">
    <property type="term" value="C:U2 snRNP"/>
    <property type="evidence" value="ECO:0007669"/>
    <property type="project" value="TreeGrafter"/>
</dbReference>
<dbReference type="GO" id="GO:0003723">
    <property type="term" value="F:RNA binding"/>
    <property type="evidence" value="ECO:0007669"/>
    <property type="project" value="UniProtKB-UniRule"/>
</dbReference>
<accession>A0AAV7JI48</accession>
<comment type="caution">
    <text evidence="3">The sequence shown here is derived from an EMBL/GenBank/DDBJ whole genome shotgun (WGS) entry which is preliminary data.</text>
</comment>
<keyword evidence="4" id="KW-1185">Reference proteome</keyword>
<dbReference type="InterPro" id="IPR035979">
    <property type="entry name" value="RBD_domain_sf"/>
</dbReference>
<dbReference type="GO" id="GO:0005730">
    <property type="term" value="C:nucleolus"/>
    <property type="evidence" value="ECO:0007669"/>
    <property type="project" value="TreeGrafter"/>
</dbReference>
<name>A0AAV7JI48_9METZ</name>
<dbReference type="Proteomes" id="UP001165289">
    <property type="component" value="Unassembled WGS sequence"/>
</dbReference>
<dbReference type="SUPFAM" id="SSF54928">
    <property type="entry name" value="RNA-binding domain, RBD"/>
    <property type="match status" value="1"/>
</dbReference>
<dbReference type="InterPro" id="IPR052084">
    <property type="entry name" value="SF3B4_spliceosome_assoc"/>
</dbReference>
<evidence type="ECO:0000313" key="3">
    <source>
        <dbReference type="EMBL" id="KAI6648602.1"/>
    </source>
</evidence>
<dbReference type="InterPro" id="IPR000504">
    <property type="entry name" value="RRM_dom"/>
</dbReference>
<protein>
    <recommendedName>
        <fullName evidence="2">RRM domain-containing protein</fullName>
    </recommendedName>
</protein>
<dbReference type="EMBL" id="JAKMXF010000328">
    <property type="protein sequence ID" value="KAI6648602.1"/>
    <property type="molecule type" value="Genomic_DNA"/>
</dbReference>
<dbReference type="AlphaFoldDB" id="A0AAV7JI48"/>
<dbReference type="GO" id="GO:0048026">
    <property type="term" value="P:positive regulation of mRNA splicing, via spliceosome"/>
    <property type="evidence" value="ECO:0007669"/>
    <property type="project" value="TreeGrafter"/>
</dbReference>
<dbReference type="GO" id="GO:0071011">
    <property type="term" value="C:precatalytic spliceosome"/>
    <property type="evidence" value="ECO:0007669"/>
    <property type="project" value="TreeGrafter"/>
</dbReference>
<keyword evidence="1" id="KW-0694">RNA-binding</keyword>
<evidence type="ECO:0000256" key="1">
    <source>
        <dbReference type="PROSITE-ProRule" id="PRU00176"/>
    </source>
</evidence>
<dbReference type="PROSITE" id="PS50102">
    <property type="entry name" value="RRM"/>
    <property type="match status" value="1"/>
</dbReference>